<reference evidence="1 2" key="1">
    <citation type="submission" date="2021-06" db="EMBL/GenBank/DDBJ databases">
        <authorList>
            <person name="Kallberg Y."/>
            <person name="Tangrot J."/>
            <person name="Rosling A."/>
        </authorList>
    </citation>
    <scope>NUCLEOTIDE SEQUENCE [LARGE SCALE GENOMIC DNA]</scope>
    <source>
        <strain evidence="1 2">120-4 pot B 10/14</strain>
    </source>
</reference>
<organism evidence="1 2">
    <name type="scientific">Gigaspora margarita</name>
    <dbReference type="NCBI Taxonomy" id="4874"/>
    <lineage>
        <taxon>Eukaryota</taxon>
        <taxon>Fungi</taxon>
        <taxon>Fungi incertae sedis</taxon>
        <taxon>Mucoromycota</taxon>
        <taxon>Glomeromycotina</taxon>
        <taxon>Glomeromycetes</taxon>
        <taxon>Diversisporales</taxon>
        <taxon>Gigasporaceae</taxon>
        <taxon>Gigaspora</taxon>
    </lineage>
</organism>
<comment type="caution">
    <text evidence="1">The sequence shown here is derived from an EMBL/GenBank/DDBJ whole genome shotgun (WGS) entry which is preliminary data.</text>
</comment>
<evidence type="ECO:0000313" key="1">
    <source>
        <dbReference type="EMBL" id="CAG8700429.1"/>
    </source>
</evidence>
<accession>A0ABN7UZH7</accession>
<gene>
    <name evidence="1" type="ORF">GMARGA_LOCUS12088</name>
</gene>
<keyword evidence="2" id="KW-1185">Reference proteome</keyword>
<sequence length="239" mass="27387">MEKGAEIVNNEVKGHMNNDRKYCKNIWNQPRAKRNLKVNLIGQDAPLDVVTKMDAMIKGLLESLMKTEPDSYSVNNEGWINVSKEVDHGALYDASKRTVDADETVGIDDEDENLFEWFGDVNICQDCDQEEIKNESALRIGDVTKCQSEDAKVAKTINEHIEGAKGRFRLENDKMKMRKGTNYGLLSGYHCNVKHEWDRSFYNHMYLDGCDGLEYRIFGSQLEVHKLGRFELEGAVNRE</sequence>
<evidence type="ECO:0000313" key="2">
    <source>
        <dbReference type="Proteomes" id="UP000789901"/>
    </source>
</evidence>
<dbReference type="Proteomes" id="UP000789901">
    <property type="component" value="Unassembled WGS sequence"/>
</dbReference>
<protein>
    <submittedName>
        <fullName evidence="1">32106_t:CDS:1</fullName>
    </submittedName>
</protein>
<dbReference type="EMBL" id="CAJVQB010007280">
    <property type="protein sequence ID" value="CAG8700429.1"/>
    <property type="molecule type" value="Genomic_DNA"/>
</dbReference>
<proteinExistence type="predicted"/>
<name>A0ABN7UZH7_GIGMA</name>